<evidence type="ECO:0000313" key="2">
    <source>
        <dbReference type="EMBL" id="AKD04751.1"/>
    </source>
</evidence>
<sequence>MIYMHQFIPKDAGQRLQHWTRLQQTQIQQAILVTKDTVMEYLRQQLERGNWRDVQEVLRGKPMTRAGKFLYHELRNRVIGKLIMRLGVRKVIAVALALVLLPLILAQVAGELIKRVRS</sequence>
<dbReference type="Proteomes" id="UP000033109">
    <property type="component" value="Chromosome"/>
</dbReference>
<keyword evidence="1" id="KW-0472">Membrane</keyword>
<dbReference type="PATRIC" id="fig|400092.3.peg.4090"/>
<dbReference type="OrthoDB" id="852454at2"/>
<keyword evidence="1" id="KW-1133">Transmembrane helix</keyword>
<keyword evidence="1" id="KW-0812">Transmembrane</keyword>
<dbReference type="KEGG" id="pko:PKOR_18670"/>
<reference evidence="2 3" key="1">
    <citation type="journal article" date="2015" name="Sci. Rep.">
        <title>Unraveling adaptation of Pontibacter korlensis to radiation and infertility in desert through complete genome and comparative transcriptomic analysis.</title>
        <authorList>
            <person name="Dai J."/>
            <person name="Dai W."/>
            <person name="Qiu C."/>
            <person name="Yang Z."/>
            <person name="Zhang Y."/>
            <person name="Zhou M."/>
            <person name="Zhang L."/>
            <person name="Fang C."/>
            <person name="Gao Q."/>
            <person name="Yang Q."/>
            <person name="Li X."/>
            <person name="Wang Z."/>
            <person name="Wang Z."/>
            <person name="Jia Z."/>
            <person name="Chen X."/>
        </authorList>
    </citation>
    <scope>NUCLEOTIDE SEQUENCE [LARGE SCALE GENOMIC DNA]</scope>
    <source>
        <strain evidence="2 3">X14-1T</strain>
    </source>
</reference>
<dbReference type="AlphaFoldDB" id="A0A0E3UYU5"/>
<organism evidence="2 3">
    <name type="scientific">Pontibacter korlensis</name>
    <dbReference type="NCBI Taxonomy" id="400092"/>
    <lineage>
        <taxon>Bacteria</taxon>
        <taxon>Pseudomonadati</taxon>
        <taxon>Bacteroidota</taxon>
        <taxon>Cytophagia</taxon>
        <taxon>Cytophagales</taxon>
        <taxon>Hymenobacteraceae</taxon>
        <taxon>Pontibacter</taxon>
    </lineage>
</organism>
<proteinExistence type="predicted"/>
<name>A0A0E3UYU5_9BACT</name>
<dbReference type="HOGENOM" id="CLU_2070944_0_0_10"/>
<evidence type="ECO:0000313" key="3">
    <source>
        <dbReference type="Proteomes" id="UP000033109"/>
    </source>
</evidence>
<gene>
    <name evidence="2" type="ORF">PKOR_18670</name>
</gene>
<keyword evidence="3" id="KW-1185">Reference proteome</keyword>
<dbReference type="EMBL" id="CP009621">
    <property type="protein sequence ID" value="AKD04751.1"/>
    <property type="molecule type" value="Genomic_DNA"/>
</dbReference>
<accession>A0A0E3UYU5</accession>
<evidence type="ECO:0000256" key="1">
    <source>
        <dbReference type="SAM" id="Phobius"/>
    </source>
</evidence>
<protein>
    <submittedName>
        <fullName evidence="2">Uncharacterized protein</fullName>
    </submittedName>
</protein>
<dbReference type="RefSeq" id="WP_046312687.1">
    <property type="nucleotide sequence ID" value="NZ_CBCSCY010000008.1"/>
</dbReference>
<feature type="transmembrane region" description="Helical" evidence="1">
    <location>
        <begin position="91"/>
        <end position="110"/>
    </location>
</feature>